<proteinExistence type="predicted"/>
<reference evidence="1 2" key="1">
    <citation type="journal article" date="2021" name="Hortic Res">
        <title>High-quality reference genome and annotation aids understanding of berry development for evergreen blueberry (Vaccinium darrowii).</title>
        <authorList>
            <person name="Yu J."/>
            <person name="Hulse-Kemp A.M."/>
            <person name="Babiker E."/>
            <person name="Staton M."/>
        </authorList>
    </citation>
    <scope>NUCLEOTIDE SEQUENCE [LARGE SCALE GENOMIC DNA]</scope>
    <source>
        <strain evidence="2">cv. NJ 8807/NJ 8810</strain>
        <tissue evidence="1">Young leaf</tissue>
    </source>
</reference>
<accession>A0ACB7X0Z5</accession>
<gene>
    <name evidence="1" type="ORF">Vadar_014000</name>
</gene>
<protein>
    <submittedName>
        <fullName evidence="1">Uncharacterized protein</fullName>
    </submittedName>
</protein>
<evidence type="ECO:0000313" key="1">
    <source>
        <dbReference type="EMBL" id="KAH7834235.1"/>
    </source>
</evidence>
<comment type="caution">
    <text evidence="1">The sequence shown here is derived from an EMBL/GenBank/DDBJ whole genome shotgun (WGS) entry which is preliminary data.</text>
</comment>
<dbReference type="Proteomes" id="UP000828048">
    <property type="component" value="Chromosome 2"/>
</dbReference>
<name>A0ACB7X0Z5_9ERIC</name>
<keyword evidence="2" id="KW-1185">Reference proteome</keyword>
<dbReference type="EMBL" id="CM037152">
    <property type="protein sequence ID" value="KAH7834235.1"/>
    <property type="molecule type" value="Genomic_DNA"/>
</dbReference>
<sequence length="469" mass="52652">MSGYHNDFNSSYGNNVASNENWDDTNYETDFSRGLGSQSMVNSQSGLNMGDYGNVPHMNYETANSTGASPSMGGYSNVPYMNYETVYSAGVCPSMAYGEDRGGSSEDNWDEMHENPEYRSAGDFLNHNNSDDDDDRFSLPDDDLEAAIWNEAEMQDLCSIALLEAVRERQKRLKKKKIPFHPTTSREGIHGQFVEQSPRAFLPGEMDIKAMFNLVQRNFTLSTRATQTSLGFWPHTKATSTTKRIFVEAQIVLSAMVFHNCIRHDRDQEKDLFPPVERQREYVFQDLPDSDPTREDREDMPQYGVLNDENDPYMNSTEASIATSTTINSHARSRSRLPLLAATRWPLTLTQISPRDREDRRRPWKRSPPMAYVERGVVKSKRSIWRLKTITDFFWAIVNIIGVFFATMFSMEKSDAYKKGKAGKKWDGGGPGGPGSGPYGGGPRGPPRGLDNVRGIDHSSLPACGSCCG</sequence>
<organism evidence="1 2">
    <name type="scientific">Vaccinium darrowii</name>
    <dbReference type="NCBI Taxonomy" id="229202"/>
    <lineage>
        <taxon>Eukaryota</taxon>
        <taxon>Viridiplantae</taxon>
        <taxon>Streptophyta</taxon>
        <taxon>Embryophyta</taxon>
        <taxon>Tracheophyta</taxon>
        <taxon>Spermatophyta</taxon>
        <taxon>Magnoliopsida</taxon>
        <taxon>eudicotyledons</taxon>
        <taxon>Gunneridae</taxon>
        <taxon>Pentapetalae</taxon>
        <taxon>asterids</taxon>
        <taxon>Ericales</taxon>
        <taxon>Ericaceae</taxon>
        <taxon>Vaccinioideae</taxon>
        <taxon>Vaccinieae</taxon>
        <taxon>Vaccinium</taxon>
    </lineage>
</organism>
<evidence type="ECO:0000313" key="2">
    <source>
        <dbReference type="Proteomes" id="UP000828048"/>
    </source>
</evidence>